<evidence type="ECO:0000256" key="4">
    <source>
        <dbReference type="ARBA" id="ARBA00022833"/>
    </source>
</evidence>
<reference evidence="7 8" key="1">
    <citation type="submission" date="2024-03" db="EMBL/GenBank/DDBJ databases">
        <title>Human intestinal bacterial collection.</title>
        <authorList>
            <person name="Pauvert C."/>
            <person name="Hitch T.C.A."/>
            <person name="Clavel T."/>
        </authorList>
    </citation>
    <scope>NUCLEOTIDE SEQUENCE [LARGE SCALE GENOMIC DNA]</scope>
    <source>
        <strain evidence="7 8">CLA-SR-H021</strain>
    </source>
</reference>
<evidence type="ECO:0000313" key="7">
    <source>
        <dbReference type="EMBL" id="MEQ2423425.1"/>
    </source>
</evidence>
<dbReference type="Pfam" id="PF00107">
    <property type="entry name" value="ADH_zinc_N"/>
    <property type="match status" value="1"/>
</dbReference>
<proteinExistence type="inferred from homology"/>
<dbReference type="InterPro" id="IPR036291">
    <property type="entry name" value="NAD(P)-bd_dom_sf"/>
</dbReference>
<evidence type="ECO:0000256" key="2">
    <source>
        <dbReference type="ARBA" id="ARBA00008072"/>
    </source>
</evidence>
<dbReference type="InterPro" id="IPR011032">
    <property type="entry name" value="GroES-like_sf"/>
</dbReference>
<feature type="domain" description="Enoyl reductase (ER)" evidence="6">
    <location>
        <begin position="12"/>
        <end position="297"/>
    </location>
</feature>
<dbReference type="InterPro" id="IPR013149">
    <property type="entry name" value="ADH-like_C"/>
</dbReference>
<accession>A0ABV1CZ63</accession>
<sequence length="335" mass="36136">MKCKGIVAVSKGEVRMMDVDITDPKSDEVQVRMAATMISPGTERAHILALPNSNQEFPYVPGYCCAGIIEKTGSNVTGFSVGDRVACFAVDVGHREIGNVTASRVARIPDGVPFEYAAFSGLGQTSMQGVRKARIELGESVLVIGLGIVGQLALQFAKASGALPAIGVDRIEKRLDIAKACGADYAFNNSGTSLNGLLAPVLGSKGPDVVLESTGFPEVMSEACASAADYARVSIIGCPRGITDFNFYTHIQKKSITLIGAHAVFSVPEKQSYPHFWTYEDDTTCFLNLIKRGTVTVEPLITDMVPWTDAEKMYERLLSWDKDSLGIILRWPAYL</sequence>
<dbReference type="SMART" id="SM00829">
    <property type="entry name" value="PKS_ER"/>
    <property type="match status" value="1"/>
</dbReference>
<dbReference type="EMBL" id="JBBMFM010000001">
    <property type="protein sequence ID" value="MEQ2423425.1"/>
    <property type="molecule type" value="Genomic_DNA"/>
</dbReference>
<comment type="similarity">
    <text evidence="2">Belongs to the zinc-containing alcohol dehydrogenase family.</text>
</comment>
<dbReference type="InterPro" id="IPR013154">
    <property type="entry name" value="ADH-like_N"/>
</dbReference>
<dbReference type="RefSeq" id="WP_162158531.1">
    <property type="nucleotide sequence ID" value="NZ_JBBMFM010000001.1"/>
</dbReference>
<dbReference type="Proteomes" id="UP001454086">
    <property type="component" value="Unassembled WGS sequence"/>
</dbReference>
<dbReference type="Pfam" id="PF08240">
    <property type="entry name" value="ADH_N"/>
    <property type="match status" value="1"/>
</dbReference>
<gene>
    <name evidence="7" type="ORF">WMQ36_00425</name>
</gene>
<keyword evidence="5" id="KW-0560">Oxidoreductase</keyword>
<protein>
    <submittedName>
        <fullName evidence="7">Zinc-binding alcohol dehydrogenase</fullName>
    </submittedName>
</protein>
<comment type="caution">
    <text evidence="7">The sequence shown here is derived from an EMBL/GenBank/DDBJ whole genome shotgun (WGS) entry which is preliminary data.</text>
</comment>
<keyword evidence="3" id="KW-0479">Metal-binding</keyword>
<comment type="cofactor">
    <cofactor evidence="1">
        <name>Zn(2+)</name>
        <dbReference type="ChEBI" id="CHEBI:29105"/>
    </cofactor>
</comment>
<dbReference type="Gene3D" id="3.90.180.10">
    <property type="entry name" value="Medium-chain alcohol dehydrogenases, catalytic domain"/>
    <property type="match status" value="2"/>
</dbReference>
<organism evidence="7 8">
    <name type="scientific">Enterocloster hominis</name>
    <name type="common">ex Hitch et al. 2024</name>
    <dbReference type="NCBI Taxonomy" id="1917870"/>
    <lineage>
        <taxon>Bacteria</taxon>
        <taxon>Bacillati</taxon>
        <taxon>Bacillota</taxon>
        <taxon>Clostridia</taxon>
        <taxon>Lachnospirales</taxon>
        <taxon>Lachnospiraceae</taxon>
        <taxon>Enterocloster</taxon>
    </lineage>
</organism>
<name>A0ABV1CZ63_9FIRM</name>
<dbReference type="PANTHER" id="PTHR43350:SF19">
    <property type="entry name" value="D-GULOSIDE 3-DEHYDROGENASE"/>
    <property type="match status" value="1"/>
</dbReference>
<keyword evidence="4" id="KW-0862">Zinc</keyword>
<dbReference type="PANTHER" id="PTHR43350">
    <property type="entry name" value="NAD-DEPENDENT ALCOHOL DEHYDROGENASE"/>
    <property type="match status" value="1"/>
</dbReference>
<dbReference type="CDD" id="cd08255">
    <property type="entry name" value="2-desacetyl-2-hydroxyethyl_bacteriochlorophyllide_like"/>
    <property type="match status" value="1"/>
</dbReference>
<dbReference type="SUPFAM" id="SSF50129">
    <property type="entry name" value="GroES-like"/>
    <property type="match status" value="1"/>
</dbReference>
<dbReference type="SUPFAM" id="SSF51735">
    <property type="entry name" value="NAD(P)-binding Rossmann-fold domains"/>
    <property type="match status" value="1"/>
</dbReference>
<keyword evidence="8" id="KW-1185">Reference proteome</keyword>
<evidence type="ECO:0000256" key="1">
    <source>
        <dbReference type="ARBA" id="ARBA00001947"/>
    </source>
</evidence>
<evidence type="ECO:0000256" key="3">
    <source>
        <dbReference type="ARBA" id="ARBA00022723"/>
    </source>
</evidence>
<evidence type="ECO:0000256" key="5">
    <source>
        <dbReference type="ARBA" id="ARBA00023002"/>
    </source>
</evidence>
<evidence type="ECO:0000259" key="6">
    <source>
        <dbReference type="SMART" id="SM00829"/>
    </source>
</evidence>
<dbReference type="InterPro" id="IPR020843">
    <property type="entry name" value="ER"/>
</dbReference>
<evidence type="ECO:0000313" key="8">
    <source>
        <dbReference type="Proteomes" id="UP001454086"/>
    </source>
</evidence>
<dbReference type="Gene3D" id="3.40.50.720">
    <property type="entry name" value="NAD(P)-binding Rossmann-like Domain"/>
    <property type="match status" value="1"/>
</dbReference>